<dbReference type="EMBL" id="JAMPKK010000049">
    <property type="protein sequence ID" value="MEP0866702.1"/>
    <property type="molecule type" value="Genomic_DNA"/>
</dbReference>
<reference evidence="1 2" key="1">
    <citation type="submission" date="2022-04" db="EMBL/GenBank/DDBJ databases">
        <title>Positive selection, recombination, and allopatry shape intraspecific diversity of widespread and dominant cyanobacteria.</title>
        <authorList>
            <person name="Wei J."/>
            <person name="Shu W."/>
            <person name="Hu C."/>
        </authorList>
    </citation>
    <scope>NUCLEOTIDE SEQUENCE [LARGE SCALE GENOMIC DNA]</scope>
    <source>
        <strain evidence="1 2">GB2-A5</strain>
    </source>
</reference>
<gene>
    <name evidence="1" type="ORF">NDI37_19805</name>
</gene>
<evidence type="ECO:0008006" key="3">
    <source>
        <dbReference type="Google" id="ProtNLM"/>
    </source>
</evidence>
<evidence type="ECO:0000313" key="2">
    <source>
        <dbReference type="Proteomes" id="UP001442494"/>
    </source>
</evidence>
<evidence type="ECO:0000313" key="1">
    <source>
        <dbReference type="EMBL" id="MEP0866702.1"/>
    </source>
</evidence>
<comment type="caution">
    <text evidence="1">The sequence shown here is derived from an EMBL/GenBank/DDBJ whole genome shotgun (WGS) entry which is preliminary data.</text>
</comment>
<protein>
    <recommendedName>
        <fullName evidence="3">Calcineurin-like phosphoesterase domain-containing protein</fullName>
    </recommendedName>
</protein>
<accession>A0ABV0JTF9</accession>
<dbReference type="SUPFAM" id="SSF56300">
    <property type="entry name" value="Metallo-dependent phosphatases"/>
    <property type="match status" value="1"/>
</dbReference>
<name>A0ABV0JTF9_9CYAN</name>
<sequence>MKFVLASNILEHPGFPDFISAVIAAYPDINFLVAGDLLNIFPEPGENLEGSIFYQLYGNLIFEGMNNLVDSDFRDTHNSLFIEPLKNMFLLTGNRFQKAKNIAWQRYKKLFANLEASLENSHLYFIPGNMDYPSLSGNLTINSPRLHQIDNDVFEKDGIRIGGIGGVPNTVHPFKGVVEISPYEMAESEYEKRLNQLWGVDILITHVSPEEFPVLRNFLIESPLKLLICRAPFNFRHKSDFRGKLEFEAIGDKYVIKVRPFDYPENKAYVIDIVPGITPLLVEVFSWRASKISGI</sequence>
<dbReference type="Gene3D" id="3.60.21.10">
    <property type="match status" value="1"/>
</dbReference>
<dbReference type="RefSeq" id="WP_190420248.1">
    <property type="nucleotide sequence ID" value="NZ_JAMPKK010000049.1"/>
</dbReference>
<keyword evidence="2" id="KW-1185">Reference proteome</keyword>
<proteinExistence type="predicted"/>
<dbReference type="Proteomes" id="UP001442494">
    <property type="component" value="Unassembled WGS sequence"/>
</dbReference>
<dbReference type="InterPro" id="IPR029052">
    <property type="entry name" value="Metallo-depent_PP-like"/>
</dbReference>
<organism evidence="1 2">
    <name type="scientific">Funiculus sociatus GB2-A5</name>
    <dbReference type="NCBI Taxonomy" id="2933946"/>
    <lineage>
        <taxon>Bacteria</taxon>
        <taxon>Bacillati</taxon>
        <taxon>Cyanobacteriota</taxon>
        <taxon>Cyanophyceae</taxon>
        <taxon>Coleofasciculales</taxon>
        <taxon>Coleofasciculaceae</taxon>
        <taxon>Funiculus</taxon>
    </lineage>
</organism>